<dbReference type="InterPro" id="IPR020846">
    <property type="entry name" value="MFS_dom"/>
</dbReference>
<proteinExistence type="predicted"/>
<keyword evidence="1" id="KW-1133">Transmembrane helix</keyword>
<dbReference type="Pfam" id="PF07690">
    <property type="entry name" value="MFS_1"/>
    <property type="match status" value="1"/>
</dbReference>
<keyword evidence="1" id="KW-0472">Membrane</keyword>
<feature type="transmembrane region" description="Helical" evidence="1">
    <location>
        <begin position="6"/>
        <end position="28"/>
    </location>
</feature>
<organism evidence="3">
    <name type="scientific">marine sediment metagenome</name>
    <dbReference type="NCBI Taxonomy" id="412755"/>
    <lineage>
        <taxon>unclassified sequences</taxon>
        <taxon>metagenomes</taxon>
        <taxon>ecological metagenomes</taxon>
    </lineage>
</organism>
<feature type="transmembrane region" description="Helical" evidence="1">
    <location>
        <begin position="65"/>
        <end position="86"/>
    </location>
</feature>
<keyword evidence="1" id="KW-0812">Transmembrane</keyword>
<dbReference type="SUPFAM" id="SSF103473">
    <property type="entry name" value="MFS general substrate transporter"/>
    <property type="match status" value="1"/>
</dbReference>
<accession>X1U7N1</accession>
<evidence type="ECO:0000259" key="2">
    <source>
        <dbReference type="PROSITE" id="PS50850"/>
    </source>
</evidence>
<gene>
    <name evidence="3" type="ORF">S12H4_49603</name>
</gene>
<dbReference type="InterPro" id="IPR036259">
    <property type="entry name" value="MFS_trans_sf"/>
</dbReference>
<comment type="caution">
    <text evidence="3">The sequence shown here is derived from an EMBL/GenBank/DDBJ whole genome shotgun (WGS) entry which is preliminary data.</text>
</comment>
<dbReference type="PROSITE" id="PS50850">
    <property type="entry name" value="MFS"/>
    <property type="match status" value="1"/>
</dbReference>
<evidence type="ECO:0000313" key="3">
    <source>
        <dbReference type="EMBL" id="GAJ13474.1"/>
    </source>
</evidence>
<evidence type="ECO:0000256" key="1">
    <source>
        <dbReference type="SAM" id="Phobius"/>
    </source>
</evidence>
<dbReference type="Gene3D" id="1.20.1250.20">
    <property type="entry name" value="MFS general substrate transporter like domains"/>
    <property type="match status" value="1"/>
</dbReference>
<reference evidence="3" key="1">
    <citation type="journal article" date="2014" name="Front. Microbiol.">
        <title>High frequency of phylogenetically diverse reductive dehalogenase-homologous genes in deep subseafloor sedimentary metagenomes.</title>
        <authorList>
            <person name="Kawai M."/>
            <person name="Futagami T."/>
            <person name="Toyoda A."/>
            <person name="Takaki Y."/>
            <person name="Nishi S."/>
            <person name="Hori S."/>
            <person name="Arai W."/>
            <person name="Tsubouchi T."/>
            <person name="Morono Y."/>
            <person name="Uchiyama I."/>
            <person name="Ito T."/>
            <person name="Fujiyama A."/>
            <person name="Inagaki F."/>
            <person name="Takami H."/>
        </authorList>
    </citation>
    <scope>NUCLEOTIDE SEQUENCE</scope>
    <source>
        <strain evidence="3">Expedition CK06-06</strain>
    </source>
</reference>
<dbReference type="InterPro" id="IPR011701">
    <property type="entry name" value="MFS"/>
</dbReference>
<sequence>MLYLFAAVFGFTYGGCVPQLPVIVGEIFELKSIGAIIGVQMLGVAIGGAIGIFLGGYVFDVTQSYYFAFTVSGMCTIIALILLAFIKVPRKVRH</sequence>
<feature type="transmembrane region" description="Helical" evidence="1">
    <location>
        <begin position="35"/>
        <end position="59"/>
    </location>
</feature>
<protein>
    <recommendedName>
        <fullName evidence="2">Major facilitator superfamily (MFS) profile domain-containing protein</fullName>
    </recommendedName>
</protein>
<dbReference type="EMBL" id="BARW01031137">
    <property type="protein sequence ID" value="GAJ13474.1"/>
    <property type="molecule type" value="Genomic_DNA"/>
</dbReference>
<name>X1U7N1_9ZZZZ</name>
<feature type="domain" description="Major facilitator superfamily (MFS) profile" evidence="2">
    <location>
        <begin position="1"/>
        <end position="94"/>
    </location>
</feature>
<dbReference type="GO" id="GO:0022857">
    <property type="term" value="F:transmembrane transporter activity"/>
    <property type="evidence" value="ECO:0007669"/>
    <property type="project" value="InterPro"/>
</dbReference>
<dbReference type="AlphaFoldDB" id="X1U7N1"/>